<dbReference type="Proteomes" id="UP001499924">
    <property type="component" value="Unassembled WGS sequence"/>
</dbReference>
<dbReference type="EMBL" id="BAAAVV010000012">
    <property type="protein sequence ID" value="GAA3180194.1"/>
    <property type="molecule type" value="Genomic_DNA"/>
</dbReference>
<comment type="caution">
    <text evidence="1">The sequence shown here is derived from an EMBL/GenBank/DDBJ whole genome shotgun (WGS) entry which is preliminary data.</text>
</comment>
<accession>A0ABP6PLL6</accession>
<organism evidence="1 2">
    <name type="scientific">Blastococcus jejuensis</name>
    <dbReference type="NCBI Taxonomy" id="351224"/>
    <lineage>
        <taxon>Bacteria</taxon>
        <taxon>Bacillati</taxon>
        <taxon>Actinomycetota</taxon>
        <taxon>Actinomycetes</taxon>
        <taxon>Geodermatophilales</taxon>
        <taxon>Geodermatophilaceae</taxon>
        <taxon>Blastococcus</taxon>
    </lineage>
</organism>
<name>A0ABP6PLL6_9ACTN</name>
<reference evidence="2" key="1">
    <citation type="journal article" date="2019" name="Int. J. Syst. Evol. Microbiol.">
        <title>The Global Catalogue of Microorganisms (GCM) 10K type strain sequencing project: providing services to taxonomists for standard genome sequencing and annotation.</title>
        <authorList>
            <consortium name="The Broad Institute Genomics Platform"/>
            <consortium name="The Broad Institute Genome Sequencing Center for Infectious Disease"/>
            <person name="Wu L."/>
            <person name="Ma J."/>
        </authorList>
    </citation>
    <scope>NUCLEOTIDE SEQUENCE [LARGE SCALE GENOMIC DNA]</scope>
    <source>
        <strain evidence="2">JCM 15614</strain>
    </source>
</reference>
<evidence type="ECO:0000313" key="1">
    <source>
        <dbReference type="EMBL" id="GAA3180194.1"/>
    </source>
</evidence>
<dbReference type="RefSeq" id="WP_344690599.1">
    <property type="nucleotide sequence ID" value="NZ_BAAAVV010000012.1"/>
</dbReference>
<keyword evidence="2" id="KW-1185">Reference proteome</keyword>
<gene>
    <name evidence="1" type="ORF">GCM10010531_37840</name>
</gene>
<sequence length="161" mass="17711">MAPSIADTCARIAAELNPAGQPFRYRCEGNRVIGTWDIADVTYQGLLSAGTIDKDYELTVTLDEPAGTYGFSERKQESESEVRLSGGKIEFGGSKQVFKGKSIGKQWGGGAALRATSHGEAGHTWSYEFETARIKEPLFVLLHEMGWRPARKGFFARLFSN</sequence>
<evidence type="ECO:0000313" key="2">
    <source>
        <dbReference type="Proteomes" id="UP001499924"/>
    </source>
</evidence>
<protein>
    <recommendedName>
        <fullName evidence="3">Polyketide cyclase / dehydrase and lipid transport</fullName>
    </recommendedName>
</protein>
<evidence type="ECO:0008006" key="3">
    <source>
        <dbReference type="Google" id="ProtNLM"/>
    </source>
</evidence>
<proteinExistence type="predicted"/>